<feature type="compositionally biased region" description="Low complexity" evidence="1">
    <location>
        <begin position="74"/>
        <end position="83"/>
    </location>
</feature>
<gene>
    <name evidence="2" type="ORF">I79_025432</name>
</gene>
<feature type="compositionally biased region" description="Polar residues" evidence="1">
    <location>
        <begin position="33"/>
        <end position="44"/>
    </location>
</feature>
<dbReference type="PaxDb" id="10029-XP_007619902.1"/>
<dbReference type="STRING" id="10029.G3INB7"/>
<feature type="compositionally biased region" description="Low complexity" evidence="1">
    <location>
        <begin position="130"/>
        <end position="139"/>
    </location>
</feature>
<organism evidence="2 3">
    <name type="scientific">Cricetulus griseus</name>
    <name type="common">Chinese hamster</name>
    <name type="synonym">Cricetulus barabensis griseus</name>
    <dbReference type="NCBI Taxonomy" id="10029"/>
    <lineage>
        <taxon>Eukaryota</taxon>
        <taxon>Metazoa</taxon>
        <taxon>Chordata</taxon>
        <taxon>Craniata</taxon>
        <taxon>Vertebrata</taxon>
        <taxon>Euteleostomi</taxon>
        <taxon>Mammalia</taxon>
        <taxon>Eutheria</taxon>
        <taxon>Euarchontoglires</taxon>
        <taxon>Glires</taxon>
        <taxon>Rodentia</taxon>
        <taxon>Myomorpha</taxon>
        <taxon>Muroidea</taxon>
        <taxon>Cricetidae</taxon>
        <taxon>Cricetinae</taxon>
        <taxon>Cricetulus</taxon>
    </lineage>
</organism>
<feature type="compositionally biased region" description="Pro residues" evidence="1">
    <location>
        <begin position="141"/>
        <end position="151"/>
    </location>
</feature>
<dbReference type="InParanoid" id="G3INB7"/>
<proteinExistence type="predicted"/>
<accession>G3INB7</accession>
<sequence>MIQGASTLLISLQATVSDTSLDASPSSSAGSLQTTLEDSLTLSDSPRRALGPPVQVSGPRAGLSPTTRRRLSLRGRGLFSLRGLRAHQRSHSSGGSTSPGCTHHDSMDPSDEEGRGGTGGGGAGSEHSETLSSLSLTSLFCPPPMLPPPGLTPARKFSSTSSLAAGPGRPGATVSVRGLARSPSWAADRSKDPPGQAQLASGLGSSAPEPQPPPGELESTDAASKRKR</sequence>
<protein>
    <submittedName>
        <fullName evidence="2">Voltage-dependent T-type calcium channel subunit alpha-1I</fullName>
    </submittedName>
</protein>
<name>G3INB7_CRIGR</name>
<dbReference type="AlphaFoldDB" id="G3INB7"/>
<dbReference type="EMBL" id="JH005691">
    <property type="protein sequence ID" value="EGW14508.1"/>
    <property type="molecule type" value="Genomic_DNA"/>
</dbReference>
<reference evidence="3" key="1">
    <citation type="journal article" date="2011" name="Nat. Biotechnol.">
        <title>The genomic sequence of the Chinese hamster ovary (CHO)-K1 cell line.</title>
        <authorList>
            <person name="Xu X."/>
            <person name="Nagarajan H."/>
            <person name="Lewis N.E."/>
            <person name="Pan S."/>
            <person name="Cai Z."/>
            <person name="Liu X."/>
            <person name="Chen W."/>
            <person name="Xie M."/>
            <person name="Wang W."/>
            <person name="Hammond S."/>
            <person name="Andersen M.R."/>
            <person name="Neff N."/>
            <person name="Passarelli B."/>
            <person name="Koh W."/>
            <person name="Fan H.C."/>
            <person name="Wang J."/>
            <person name="Gui Y."/>
            <person name="Lee K.H."/>
            <person name="Betenbaugh M.J."/>
            <person name="Quake S.R."/>
            <person name="Famili I."/>
            <person name="Palsson B.O."/>
            <person name="Wang J."/>
        </authorList>
    </citation>
    <scope>NUCLEOTIDE SEQUENCE [LARGE SCALE GENOMIC DNA]</scope>
    <source>
        <strain evidence="3">CHO K1 cell line</strain>
    </source>
</reference>
<evidence type="ECO:0000313" key="2">
    <source>
        <dbReference type="EMBL" id="EGW14508.1"/>
    </source>
</evidence>
<evidence type="ECO:0000313" key="3">
    <source>
        <dbReference type="Proteomes" id="UP000001075"/>
    </source>
</evidence>
<dbReference type="Proteomes" id="UP000001075">
    <property type="component" value="Unassembled WGS sequence"/>
</dbReference>
<feature type="compositionally biased region" description="Basic and acidic residues" evidence="1">
    <location>
        <begin position="102"/>
        <end position="115"/>
    </location>
</feature>
<feature type="compositionally biased region" description="Low complexity" evidence="1">
    <location>
        <begin position="19"/>
        <end position="32"/>
    </location>
</feature>
<feature type="compositionally biased region" description="Polar residues" evidence="1">
    <location>
        <begin position="91"/>
        <end position="100"/>
    </location>
</feature>
<evidence type="ECO:0000256" key="1">
    <source>
        <dbReference type="SAM" id="MobiDB-lite"/>
    </source>
</evidence>
<feature type="region of interest" description="Disordered" evidence="1">
    <location>
        <begin position="19"/>
        <end position="228"/>
    </location>
</feature>